<dbReference type="Pfam" id="PF22725">
    <property type="entry name" value="GFO_IDH_MocA_C3"/>
    <property type="match status" value="1"/>
</dbReference>
<dbReference type="SUPFAM" id="SSF55347">
    <property type="entry name" value="Glyceraldehyde-3-phosphate dehydrogenase-like, C-terminal domain"/>
    <property type="match status" value="1"/>
</dbReference>
<dbReference type="GO" id="GO:0047837">
    <property type="term" value="F:D-xylose 1-dehydrogenase (NADP+) activity"/>
    <property type="evidence" value="ECO:0007669"/>
    <property type="project" value="UniProtKB-EC"/>
</dbReference>
<evidence type="ECO:0000256" key="1">
    <source>
        <dbReference type="ARBA" id="ARBA00010928"/>
    </source>
</evidence>
<dbReference type="InterPro" id="IPR055170">
    <property type="entry name" value="GFO_IDH_MocA-like_dom"/>
</dbReference>
<protein>
    <submittedName>
        <fullName evidence="3">D-xylose 1-dehydrogenase (NADP(+))</fullName>
        <ecNumber evidence="3">1.1.1.179</ecNumber>
    </submittedName>
</protein>
<dbReference type="PANTHER" id="PTHR46368:SF5">
    <property type="entry name" value="NAD(P)-BINDING ROSSMANN-FOLD SUPERFAMILY PROTEIN"/>
    <property type="match status" value="1"/>
</dbReference>
<dbReference type="AlphaFoldDB" id="A0A7C9AJW3"/>
<dbReference type="PANTHER" id="PTHR46368">
    <property type="match status" value="1"/>
</dbReference>
<feature type="domain" description="GFO/IDH/MocA-like oxidoreductase" evidence="2">
    <location>
        <begin position="22"/>
        <end position="138"/>
    </location>
</feature>
<comment type="similarity">
    <text evidence="1">Belongs to the Gfo/Idh/MocA family.</text>
</comment>
<sequence length="229" mass="25391">MDGTMWYHHPRTAKMKEVLSADARHLGHVHWVSCTSSFLADQAFLGNNIRVKPDCDALGALGDLGWYCIGAILWVLDYQLPHFTALPEATLNSNGIILACNASLHWERETKTAATFYCSFLSHVSMDLTVCGSCGSLRLNDLAIPYRENMAFFRLSTGKGWTSGPEEVQVESQLPQEALMVQEFAQLVKGIKSSGGSPDNKWPEISRKTQLVLDAVRRSIDIGCKPVYL</sequence>
<organism evidence="3">
    <name type="scientific">Opuntia streptacantha</name>
    <name type="common">Prickly pear cactus</name>
    <name type="synonym">Opuntia cardona</name>
    <dbReference type="NCBI Taxonomy" id="393608"/>
    <lineage>
        <taxon>Eukaryota</taxon>
        <taxon>Viridiplantae</taxon>
        <taxon>Streptophyta</taxon>
        <taxon>Embryophyta</taxon>
        <taxon>Tracheophyta</taxon>
        <taxon>Spermatophyta</taxon>
        <taxon>Magnoliopsida</taxon>
        <taxon>eudicotyledons</taxon>
        <taxon>Gunneridae</taxon>
        <taxon>Pentapetalae</taxon>
        <taxon>Caryophyllales</taxon>
        <taxon>Cactineae</taxon>
        <taxon>Cactaceae</taxon>
        <taxon>Opuntioideae</taxon>
        <taxon>Opuntia</taxon>
    </lineage>
</organism>
<dbReference type="EC" id="1.1.1.179" evidence="3"/>
<accession>A0A7C9AJW3</accession>
<keyword evidence="3" id="KW-0560">Oxidoreductase</keyword>
<evidence type="ECO:0000313" key="3">
    <source>
        <dbReference type="EMBL" id="MBA4669759.1"/>
    </source>
</evidence>
<dbReference type="EMBL" id="GISG01244887">
    <property type="protein sequence ID" value="MBA4669759.1"/>
    <property type="molecule type" value="Transcribed_RNA"/>
</dbReference>
<dbReference type="Gene3D" id="3.30.360.10">
    <property type="entry name" value="Dihydrodipicolinate Reductase, domain 2"/>
    <property type="match status" value="1"/>
</dbReference>
<evidence type="ECO:0000259" key="2">
    <source>
        <dbReference type="Pfam" id="PF22725"/>
    </source>
</evidence>
<name>A0A7C9AJW3_OPUST</name>
<reference evidence="3" key="2">
    <citation type="submission" date="2020-07" db="EMBL/GenBank/DDBJ databases">
        <authorList>
            <person name="Vera ALvarez R."/>
            <person name="Arias-Moreno D.M."/>
            <person name="Jimenez-Jacinto V."/>
            <person name="Jimenez-Bremont J.F."/>
            <person name="Swaminathan K."/>
            <person name="Moose S.P."/>
            <person name="Guerrero-Gonzalez M.L."/>
            <person name="Marino-Ramirez L."/>
            <person name="Landsman D."/>
            <person name="Rodriguez-Kessler M."/>
            <person name="Delgado-Sanchez P."/>
        </authorList>
    </citation>
    <scope>NUCLEOTIDE SEQUENCE</scope>
    <source>
        <tissue evidence="3">Cladode</tissue>
    </source>
</reference>
<reference evidence="3" key="1">
    <citation type="journal article" date="2013" name="J. Plant Res.">
        <title>Effect of fungi and light on seed germination of three Opuntia species from semiarid lands of central Mexico.</title>
        <authorList>
            <person name="Delgado-Sanchez P."/>
            <person name="Jimenez-Bremont J.F."/>
            <person name="Guerrero-Gonzalez Mde L."/>
            <person name="Flores J."/>
        </authorList>
    </citation>
    <scope>NUCLEOTIDE SEQUENCE</scope>
    <source>
        <tissue evidence="3">Cladode</tissue>
    </source>
</reference>
<proteinExistence type="inferred from homology"/>